<dbReference type="EMBL" id="JBHMCG010000056">
    <property type="protein sequence ID" value="MFB9573146.1"/>
    <property type="molecule type" value="Genomic_DNA"/>
</dbReference>
<gene>
    <name evidence="7" type="ORF">ACFFTL_12665</name>
</gene>
<accession>A0ABV5R5M0</accession>
<evidence type="ECO:0000256" key="3">
    <source>
        <dbReference type="ARBA" id="ARBA00022618"/>
    </source>
</evidence>
<proteinExistence type="inferred from homology"/>
<keyword evidence="4" id="KW-0749">Sporulation</keyword>
<keyword evidence="8" id="KW-1185">Reference proteome</keyword>
<dbReference type="Proteomes" id="UP001589710">
    <property type="component" value="Unassembled WGS sequence"/>
</dbReference>
<dbReference type="InterPro" id="IPR038658">
    <property type="entry name" value="SsgB_sf"/>
</dbReference>
<evidence type="ECO:0000256" key="6">
    <source>
        <dbReference type="ARBA" id="ARBA00023306"/>
    </source>
</evidence>
<evidence type="ECO:0000313" key="8">
    <source>
        <dbReference type="Proteomes" id="UP001589710"/>
    </source>
</evidence>
<evidence type="ECO:0000256" key="4">
    <source>
        <dbReference type="ARBA" id="ARBA00022969"/>
    </source>
</evidence>
<reference evidence="7 8" key="1">
    <citation type="submission" date="2024-09" db="EMBL/GenBank/DDBJ databases">
        <authorList>
            <person name="Sun Q."/>
            <person name="Mori K."/>
        </authorList>
    </citation>
    <scope>NUCLEOTIDE SEQUENCE [LARGE SCALE GENOMIC DNA]</scope>
    <source>
        <strain evidence="7 8">JCM 3331</strain>
    </source>
</reference>
<keyword evidence="3" id="KW-0132">Cell division</keyword>
<name>A0ABV5R5M0_9ACTN</name>
<dbReference type="RefSeq" id="WP_345519989.1">
    <property type="nucleotide sequence ID" value="NZ_BAAAXD010000055.1"/>
</dbReference>
<comment type="caution">
    <text evidence="7">The sequence shown here is derived from an EMBL/GenBank/DDBJ whole genome shotgun (WGS) entry which is preliminary data.</text>
</comment>
<keyword evidence="6" id="KW-0131">Cell cycle</keyword>
<evidence type="ECO:0000256" key="1">
    <source>
        <dbReference type="ARBA" id="ARBA00004431"/>
    </source>
</evidence>
<keyword evidence="5" id="KW-0717">Septation</keyword>
<comment type="subcellular location">
    <subcellularLocation>
        <location evidence="1">Cell septum</location>
    </subcellularLocation>
</comment>
<protein>
    <submittedName>
        <fullName evidence="7">SsgA family sporulation/cell division regulator</fullName>
    </submittedName>
</protein>
<evidence type="ECO:0000313" key="7">
    <source>
        <dbReference type="EMBL" id="MFB9573146.1"/>
    </source>
</evidence>
<comment type="similarity">
    <text evidence="2">Belongs to the SsgA family.</text>
</comment>
<evidence type="ECO:0000256" key="2">
    <source>
        <dbReference type="ARBA" id="ARBA00009323"/>
    </source>
</evidence>
<dbReference type="Pfam" id="PF04686">
    <property type="entry name" value="SsgA"/>
    <property type="match status" value="1"/>
</dbReference>
<dbReference type="InterPro" id="IPR006776">
    <property type="entry name" value="SsgB"/>
</dbReference>
<dbReference type="Gene3D" id="2.30.31.20">
    <property type="entry name" value="Sporulation-specific cell division protein SsgB"/>
    <property type="match status" value="1"/>
</dbReference>
<sequence length="156" mass="17014">MSGNQPGVHASRTAPHGGPELVLDIERVLHVSARQAIRAAFRFTPESPLAVSAEFLIEGGPRVLWRIGRDLLQQGLYSMSGLGDVQMWPSNLEERATAWLQLTSGDMAALFELPVAPLAQWLEYTYELVPAGHELAGVDWDVATADLLPAREAQSD</sequence>
<evidence type="ECO:0000256" key="5">
    <source>
        <dbReference type="ARBA" id="ARBA00023210"/>
    </source>
</evidence>
<organism evidence="7 8">
    <name type="scientific">Streptomyces yanii</name>
    <dbReference type="NCBI Taxonomy" id="78510"/>
    <lineage>
        <taxon>Bacteria</taxon>
        <taxon>Bacillati</taxon>
        <taxon>Actinomycetota</taxon>
        <taxon>Actinomycetes</taxon>
        <taxon>Kitasatosporales</taxon>
        <taxon>Streptomycetaceae</taxon>
        <taxon>Streptomyces</taxon>
    </lineage>
</organism>